<dbReference type="PANTHER" id="PTHR34235:SF4">
    <property type="entry name" value="SLR0291 PROTEIN"/>
    <property type="match status" value="1"/>
</dbReference>
<dbReference type="InterPro" id="IPR002636">
    <property type="entry name" value="DUF29"/>
</dbReference>
<dbReference type="Pfam" id="PF01724">
    <property type="entry name" value="DUF29"/>
    <property type="match status" value="1"/>
</dbReference>
<name>A0A1Q2SLC5_9GAMM</name>
<evidence type="ECO:0000313" key="2">
    <source>
        <dbReference type="Proteomes" id="UP000243679"/>
    </source>
</evidence>
<reference evidence="1 2" key="1">
    <citation type="journal article" date="2017" name="ISME J.">
        <title>An acid-tolerant ammonia-oxidizing ?-proteobacterium from soil.</title>
        <authorList>
            <person name="Hayatsu M."/>
            <person name="Tago K."/>
            <person name="Uchiyama I."/>
            <person name="Toyoda A."/>
            <person name="Wang Y."/>
            <person name="Shimomura Y."/>
            <person name="Okubo T."/>
            <person name="Kurisu F."/>
            <person name="Hirono Y."/>
            <person name="Nonaka K."/>
            <person name="Akiyama H."/>
            <person name="Itoh T."/>
            <person name="Takami H."/>
        </authorList>
    </citation>
    <scope>NUCLEOTIDE SEQUENCE [LARGE SCALE GENOMIC DNA]</scope>
    <source>
        <strain evidence="1 2">TAO100</strain>
    </source>
</reference>
<dbReference type="AlphaFoldDB" id="A0A1Q2SLC5"/>
<accession>A0A1Q2SLC5</accession>
<evidence type="ECO:0000313" key="1">
    <source>
        <dbReference type="EMBL" id="BAW79956.1"/>
    </source>
</evidence>
<organism evidence="1 2">
    <name type="scientific">Candidatus Nitrosoglobus terrae</name>
    <dbReference type="NCBI Taxonomy" id="1630141"/>
    <lineage>
        <taxon>Bacteria</taxon>
        <taxon>Pseudomonadati</taxon>
        <taxon>Pseudomonadota</taxon>
        <taxon>Gammaproteobacteria</taxon>
        <taxon>Chromatiales</taxon>
        <taxon>Chromatiaceae</taxon>
        <taxon>Candidatus Nitrosoglobus</taxon>
    </lineage>
</organism>
<protein>
    <submittedName>
        <fullName evidence="1">Hypothetical conserved protein</fullName>
    </submittedName>
</protein>
<dbReference type="Proteomes" id="UP000243679">
    <property type="component" value="Chromosome"/>
</dbReference>
<dbReference type="OrthoDB" id="5766125at2"/>
<dbReference type="KEGG" id="ntt:TAO_0586"/>
<proteinExistence type="predicted"/>
<dbReference type="Gene3D" id="1.20.1220.20">
    <property type="entry name" value="Uncharcterised protein PF01724"/>
    <property type="match status" value="1"/>
</dbReference>
<keyword evidence="2" id="KW-1185">Reference proteome</keyword>
<dbReference type="EMBL" id="AP014836">
    <property type="protein sequence ID" value="BAW79956.1"/>
    <property type="molecule type" value="Genomic_DNA"/>
</dbReference>
<dbReference type="PANTHER" id="PTHR34235">
    <property type="entry name" value="SLR1203 PROTEIN-RELATED"/>
    <property type="match status" value="1"/>
</dbReference>
<gene>
    <name evidence="1" type="ORF">TAO_0586</name>
</gene>
<sequence length="146" mass="17280">MSTHDTDYYAWTYETAAKLRQGKFNEVDMNQIAEELEEMGRSERHELENRLAVLLAHLLKWQYQPDRRGNSWRLTIDEQRVRIRRVLKQNPSLKPKLAESASEAYLIAIPQAARETHLAKNTFPPTFEQTNWMVEQVLDDEFYPES</sequence>
<dbReference type="RefSeq" id="WP_096526552.1">
    <property type="nucleotide sequence ID" value="NZ_AP014836.1"/>
</dbReference>